<keyword evidence="2" id="KW-1185">Reference proteome</keyword>
<organism evidence="1 2">
    <name type="scientific">Halorubrum ezzemoulense</name>
    <name type="common">Halorubrum chaoviator</name>
    <dbReference type="NCBI Taxonomy" id="337243"/>
    <lineage>
        <taxon>Archaea</taxon>
        <taxon>Methanobacteriati</taxon>
        <taxon>Methanobacteriota</taxon>
        <taxon>Stenosarchaea group</taxon>
        <taxon>Halobacteria</taxon>
        <taxon>Halobacteriales</taxon>
        <taxon>Haloferacaceae</taxon>
        <taxon>Halorubrum</taxon>
    </lineage>
</organism>
<dbReference type="RefSeq" id="WP_199058247.1">
    <property type="nucleotide sequence ID" value="NZ_JAQLTY010000008.1"/>
</dbReference>
<reference evidence="1 2" key="1">
    <citation type="submission" date="2023-01" db="EMBL/GenBank/DDBJ databases">
        <title>Halorubrum ezzemoulense from Santa Pola, Spain.</title>
        <authorList>
            <person name="Feng Y."/>
            <person name="Louyakis A.S."/>
            <person name="Gogarten J.P."/>
        </authorList>
    </citation>
    <scope>NUCLEOTIDE SEQUENCE [LARGE SCALE GENOMIC DNA]</scope>
    <source>
        <strain evidence="1 2">AMM015</strain>
    </source>
</reference>
<name>A0ABT4Z678_HALEZ</name>
<proteinExistence type="predicted"/>
<accession>A0ABT4Z678</accession>
<gene>
    <name evidence="1" type="ORF">PM085_15055</name>
</gene>
<protein>
    <recommendedName>
        <fullName evidence="3">MarR family transcriptional regulator</fullName>
    </recommendedName>
</protein>
<evidence type="ECO:0000313" key="1">
    <source>
        <dbReference type="EMBL" id="MDB2293580.1"/>
    </source>
</evidence>
<dbReference type="Proteomes" id="UP001210528">
    <property type="component" value="Unassembled WGS sequence"/>
</dbReference>
<comment type="caution">
    <text evidence="1">The sequence shown here is derived from an EMBL/GenBank/DDBJ whole genome shotgun (WGS) entry which is preliminary data.</text>
</comment>
<dbReference type="EMBL" id="JAQLUK010000022">
    <property type="protein sequence ID" value="MDB2293580.1"/>
    <property type="molecule type" value="Genomic_DNA"/>
</dbReference>
<sequence length="73" mass="8094">MPVPVEELTADELLPVTPESNLYKALSFTVTHYEYGFTPDKIVARTDLNKTTASNAMARLFGTGLINRADDVY</sequence>
<evidence type="ECO:0000313" key="2">
    <source>
        <dbReference type="Proteomes" id="UP001210528"/>
    </source>
</evidence>
<evidence type="ECO:0008006" key="3">
    <source>
        <dbReference type="Google" id="ProtNLM"/>
    </source>
</evidence>